<protein>
    <submittedName>
        <fullName evidence="1">Uncharacterized protein</fullName>
    </submittedName>
</protein>
<accession>A0A0A9AJC4</accession>
<sequence>MKPCTQSPWLCENIQNYSKIVDYLGQHPYSQSSIICKFCLYCLITFVHESYLQNNLE</sequence>
<dbReference type="AlphaFoldDB" id="A0A0A9AJC4"/>
<proteinExistence type="predicted"/>
<evidence type="ECO:0000313" key="1">
    <source>
        <dbReference type="EMBL" id="JAD49035.1"/>
    </source>
</evidence>
<dbReference type="EMBL" id="GBRH01248860">
    <property type="protein sequence ID" value="JAD49035.1"/>
    <property type="molecule type" value="Transcribed_RNA"/>
</dbReference>
<name>A0A0A9AJC4_ARUDO</name>
<reference evidence="1" key="1">
    <citation type="submission" date="2014-09" db="EMBL/GenBank/DDBJ databases">
        <authorList>
            <person name="Magalhaes I.L.F."/>
            <person name="Oliveira U."/>
            <person name="Santos F.R."/>
            <person name="Vidigal T.H.D.A."/>
            <person name="Brescovit A.D."/>
            <person name="Santos A.J."/>
        </authorList>
    </citation>
    <scope>NUCLEOTIDE SEQUENCE</scope>
    <source>
        <tissue evidence="1">Shoot tissue taken approximately 20 cm above the soil surface</tissue>
    </source>
</reference>
<reference evidence="1" key="2">
    <citation type="journal article" date="2015" name="Data Brief">
        <title>Shoot transcriptome of the giant reed, Arundo donax.</title>
        <authorList>
            <person name="Barrero R.A."/>
            <person name="Guerrero F.D."/>
            <person name="Moolhuijzen P."/>
            <person name="Goolsby J.A."/>
            <person name="Tidwell J."/>
            <person name="Bellgard S.E."/>
            <person name="Bellgard M.I."/>
        </authorList>
    </citation>
    <scope>NUCLEOTIDE SEQUENCE</scope>
    <source>
        <tissue evidence="1">Shoot tissue taken approximately 20 cm above the soil surface</tissue>
    </source>
</reference>
<organism evidence="1">
    <name type="scientific">Arundo donax</name>
    <name type="common">Giant reed</name>
    <name type="synonym">Donax arundinaceus</name>
    <dbReference type="NCBI Taxonomy" id="35708"/>
    <lineage>
        <taxon>Eukaryota</taxon>
        <taxon>Viridiplantae</taxon>
        <taxon>Streptophyta</taxon>
        <taxon>Embryophyta</taxon>
        <taxon>Tracheophyta</taxon>
        <taxon>Spermatophyta</taxon>
        <taxon>Magnoliopsida</taxon>
        <taxon>Liliopsida</taxon>
        <taxon>Poales</taxon>
        <taxon>Poaceae</taxon>
        <taxon>PACMAD clade</taxon>
        <taxon>Arundinoideae</taxon>
        <taxon>Arundineae</taxon>
        <taxon>Arundo</taxon>
    </lineage>
</organism>